<dbReference type="InterPro" id="IPR036465">
    <property type="entry name" value="vWFA_dom_sf"/>
</dbReference>
<gene>
    <name evidence="3" type="ORF">ENL21_07545</name>
</gene>
<dbReference type="Pfam" id="PF00092">
    <property type="entry name" value="VWA"/>
    <property type="match status" value="1"/>
</dbReference>
<evidence type="ECO:0000259" key="2">
    <source>
        <dbReference type="PROSITE" id="PS51468"/>
    </source>
</evidence>
<dbReference type="AlphaFoldDB" id="A0A7V5H4C2"/>
<dbReference type="InterPro" id="IPR050934">
    <property type="entry name" value="ITIH"/>
</dbReference>
<dbReference type="Gene3D" id="2.60.40.4070">
    <property type="match status" value="1"/>
</dbReference>
<dbReference type="InterPro" id="IPR025965">
    <property type="entry name" value="FlgD/Vpr_Ig-like"/>
</dbReference>
<dbReference type="PANTHER" id="PTHR10338">
    <property type="entry name" value="INTER-ALPHA-TRYPSIN INHIBITOR HEAVY CHAIN FAMILY MEMBER"/>
    <property type="match status" value="1"/>
</dbReference>
<dbReference type="Pfam" id="PF08487">
    <property type="entry name" value="VIT"/>
    <property type="match status" value="1"/>
</dbReference>
<organism evidence="3">
    <name type="scientific">Caldithrix abyssi</name>
    <dbReference type="NCBI Taxonomy" id="187145"/>
    <lineage>
        <taxon>Bacteria</taxon>
        <taxon>Pseudomonadati</taxon>
        <taxon>Calditrichota</taxon>
        <taxon>Calditrichia</taxon>
        <taxon>Calditrichales</taxon>
        <taxon>Calditrichaceae</taxon>
        <taxon>Caldithrix</taxon>
    </lineage>
</organism>
<accession>A0A7V5H4C2</accession>
<protein>
    <submittedName>
        <fullName evidence="3">VWA domain-containing protein</fullName>
    </submittedName>
</protein>
<name>A0A7V5H4C2_CALAY</name>
<dbReference type="PROSITE" id="PS50234">
    <property type="entry name" value="VWFA"/>
    <property type="match status" value="1"/>
</dbReference>
<dbReference type="Pfam" id="PF13860">
    <property type="entry name" value="FlgD_ig"/>
    <property type="match status" value="1"/>
</dbReference>
<feature type="domain" description="VWFA" evidence="1">
    <location>
        <begin position="274"/>
        <end position="453"/>
    </location>
</feature>
<dbReference type="PANTHER" id="PTHR10338:SF108">
    <property type="entry name" value="INTER-ALPHA-TRYPSIN INHIBITOR HEAVY CHAIN H4-LIKE PROTEIN"/>
    <property type="match status" value="1"/>
</dbReference>
<comment type="caution">
    <text evidence="3">The sequence shown here is derived from an EMBL/GenBank/DDBJ whole genome shotgun (WGS) entry which is preliminary data.</text>
</comment>
<dbReference type="PROSITE" id="PS51468">
    <property type="entry name" value="VIT"/>
    <property type="match status" value="1"/>
</dbReference>
<reference evidence="3" key="1">
    <citation type="journal article" date="2020" name="mSystems">
        <title>Genome- and Community-Level Interaction Insights into Carbon Utilization and Element Cycling Functions of Hydrothermarchaeota in Hydrothermal Sediment.</title>
        <authorList>
            <person name="Zhou Z."/>
            <person name="Liu Y."/>
            <person name="Xu W."/>
            <person name="Pan J."/>
            <person name="Luo Z.H."/>
            <person name="Li M."/>
        </authorList>
    </citation>
    <scope>NUCLEOTIDE SEQUENCE [LARGE SCALE GENOMIC DNA]</scope>
    <source>
        <strain evidence="3">HyVt-76</strain>
    </source>
</reference>
<evidence type="ECO:0000313" key="3">
    <source>
        <dbReference type="EMBL" id="HHE55619.1"/>
    </source>
</evidence>
<dbReference type="Gene3D" id="3.40.50.410">
    <property type="entry name" value="von Willebrand factor, type A domain"/>
    <property type="match status" value="1"/>
</dbReference>
<dbReference type="SUPFAM" id="SSF53300">
    <property type="entry name" value="vWA-like"/>
    <property type="match status" value="1"/>
</dbReference>
<dbReference type="SMART" id="SM00327">
    <property type="entry name" value="VWA"/>
    <property type="match status" value="1"/>
</dbReference>
<sequence length="695" mass="77916">MKRASVIIFLFFFLVGPLFSNGVAIVDVSKGIYLKLVESYVNINVENQVAIVTSTQVFTNQYDQSFKVKYGFPMPEQGSATGLNFFADGNWYRAKFSPTPQDTTLPGSDEEIDANLKEYLGQTPLYYNIEHDIEPSETLIVELTYVELLPYESGRVNFVYNGDYRLLQTAPLNKVQFNFHLNSSRTIQFADFIGLSPDSSFNDGHQADLYFERQNEIAKYNFNVRYALSLEELGLFSMSTFLIDSQVPDRQGRGFFTFIAEPDPSENTAVISKVFTLIVDRSGSMSGSKIEQAREAAKFIVNNLNEGDYFNIVDFASTVASFRSEHVPFTQQNHQSALNYISTFVADGGTNISGAFDVAIPQFSAASDSTANIIIFFTDGQPTVGITEINALLNHINQTIIQNEVNVSIFAFGIGNDANKQLLTQLAEQNNGLAKFLGNDELETEITQFYLTIRNPVLINTRLTFSPDNLIVETYPQKLPNLYKGQQLIVSGRYLEPSMVNVKLSGQAFGKEVEYSYEMALADSAAEKFQFLTKIWAKQKIEQLLVQYYSLDENDPQAEVIKEEIIGISVNFGVLSPFTSLSGEDYNTPIEELNPRENVLPQAFELLGNFPNPFNPKTTIQFKVNINLHQLVFVKIYNAAGQLVKILTVQVNGPGLYQLVWDGTLKNKQAAPSGSYFYIIDFGEHLLAGRMMLIK</sequence>
<dbReference type="InterPro" id="IPR013694">
    <property type="entry name" value="VIT"/>
</dbReference>
<proteinExistence type="predicted"/>
<dbReference type="InterPro" id="IPR002035">
    <property type="entry name" value="VWF_A"/>
</dbReference>
<dbReference type="EMBL" id="DRTD01000562">
    <property type="protein sequence ID" value="HHE55619.1"/>
    <property type="molecule type" value="Genomic_DNA"/>
</dbReference>
<feature type="domain" description="VIT" evidence="2">
    <location>
        <begin position="20"/>
        <end position="147"/>
    </location>
</feature>
<evidence type="ECO:0000259" key="1">
    <source>
        <dbReference type="PROSITE" id="PS50234"/>
    </source>
</evidence>
<dbReference type="Proteomes" id="UP000886111">
    <property type="component" value="Unassembled WGS sequence"/>
</dbReference>